<dbReference type="GO" id="GO:0030976">
    <property type="term" value="F:thiamine pyrophosphate binding"/>
    <property type="evidence" value="ECO:0007669"/>
    <property type="project" value="TreeGrafter"/>
</dbReference>
<keyword evidence="5" id="KW-1185">Reference proteome</keyword>
<evidence type="ECO:0000256" key="2">
    <source>
        <dbReference type="SAM" id="MobiDB-lite"/>
    </source>
</evidence>
<keyword evidence="1 3" id="KW-0732">Signal</keyword>
<dbReference type="PANTHER" id="PTHR30006">
    <property type="entry name" value="THIAMINE-BINDING PERIPLASMIC PROTEIN-RELATED"/>
    <property type="match status" value="1"/>
</dbReference>
<dbReference type="Proteomes" id="UP000294558">
    <property type="component" value="Unassembled WGS sequence"/>
</dbReference>
<evidence type="ECO:0000256" key="1">
    <source>
        <dbReference type="ARBA" id="ARBA00022729"/>
    </source>
</evidence>
<dbReference type="NCBIfam" id="TIGR01254">
    <property type="entry name" value="sfuA"/>
    <property type="match status" value="1"/>
</dbReference>
<dbReference type="EMBL" id="SOAU01000001">
    <property type="protein sequence ID" value="TDT15505.1"/>
    <property type="molecule type" value="Genomic_DNA"/>
</dbReference>
<dbReference type="AlphaFoldDB" id="A0A4R7HWY0"/>
<protein>
    <submittedName>
        <fullName evidence="4">Thiamine transport system substrate-binding protein</fullName>
    </submittedName>
</protein>
<feature type="chain" id="PRO_5020524596" evidence="3">
    <location>
        <begin position="23"/>
        <end position="397"/>
    </location>
</feature>
<dbReference type="Pfam" id="PF13416">
    <property type="entry name" value="SBP_bac_8"/>
    <property type="match status" value="1"/>
</dbReference>
<evidence type="ECO:0000256" key="3">
    <source>
        <dbReference type="SAM" id="SignalP"/>
    </source>
</evidence>
<dbReference type="GO" id="GO:0030288">
    <property type="term" value="C:outer membrane-bounded periplasmic space"/>
    <property type="evidence" value="ECO:0007669"/>
    <property type="project" value="TreeGrafter"/>
</dbReference>
<comment type="caution">
    <text evidence="4">The sequence shown here is derived from an EMBL/GenBank/DDBJ whole genome shotgun (WGS) entry which is preliminary data.</text>
</comment>
<dbReference type="RefSeq" id="WP_133867947.1">
    <property type="nucleotide sequence ID" value="NZ_SOAU01000001.1"/>
</dbReference>
<reference evidence="4 5" key="1">
    <citation type="submission" date="2019-03" db="EMBL/GenBank/DDBJ databases">
        <title>Sequencing the genomes of 1000 actinobacteria strains.</title>
        <authorList>
            <person name="Klenk H.-P."/>
        </authorList>
    </citation>
    <scope>NUCLEOTIDE SEQUENCE [LARGE SCALE GENOMIC DNA]</scope>
    <source>
        <strain evidence="4 5">DSM 18936</strain>
    </source>
</reference>
<evidence type="ECO:0000313" key="4">
    <source>
        <dbReference type="EMBL" id="TDT15505.1"/>
    </source>
</evidence>
<dbReference type="PANTHER" id="PTHR30006:SF2">
    <property type="entry name" value="ABC TRANSPORTER SUBSTRATE-BINDING PROTEIN"/>
    <property type="match status" value="1"/>
</dbReference>
<accession>A0A4R7HWY0</accession>
<dbReference type="PROSITE" id="PS51257">
    <property type="entry name" value="PROKAR_LIPOPROTEIN"/>
    <property type="match status" value="1"/>
</dbReference>
<dbReference type="SUPFAM" id="SSF53850">
    <property type="entry name" value="Periplasmic binding protein-like II"/>
    <property type="match status" value="1"/>
</dbReference>
<dbReference type="Gene3D" id="3.40.190.10">
    <property type="entry name" value="Periplasmic binding protein-like II"/>
    <property type="match status" value="2"/>
</dbReference>
<feature type="compositionally biased region" description="Acidic residues" evidence="2">
    <location>
        <begin position="63"/>
        <end position="73"/>
    </location>
</feature>
<feature type="region of interest" description="Disordered" evidence="2">
    <location>
        <begin position="23"/>
        <end position="74"/>
    </location>
</feature>
<dbReference type="GO" id="GO:0015888">
    <property type="term" value="P:thiamine transport"/>
    <property type="evidence" value="ECO:0007669"/>
    <property type="project" value="InterPro"/>
</dbReference>
<evidence type="ECO:0000313" key="5">
    <source>
        <dbReference type="Proteomes" id="UP000294558"/>
    </source>
</evidence>
<name>A0A4R7HWY0_9ACTN</name>
<dbReference type="OrthoDB" id="5412681at2"/>
<proteinExistence type="predicted"/>
<feature type="signal peptide" evidence="3">
    <location>
        <begin position="1"/>
        <end position="22"/>
    </location>
</feature>
<dbReference type="GO" id="GO:0030975">
    <property type="term" value="F:thiamine binding"/>
    <property type="evidence" value="ECO:0007669"/>
    <property type="project" value="InterPro"/>
</dbReference>
<dbReference type="InterPro" id="IPR005948">
    <property type="entry name" value="ThiB-like"/>
</dbReference>
<feature type="compositionally biased region" description="Acidic residues" evidence="2">
    <location>
        <begin position="40"/>
        <end position="54"/>
    </location>
</feature>
<organism evidence="4 5">
    <name type="scientific">Ilumatobacter fluminis</name>
    <dbReference type="NCBI Taxonomy" id="467091"/>
    <lineage>
        <taxon>Bacteria</taxon>
        <taxon>Bacillati</taxon>
        <taxon>Actinomycetota</taxon>
        <taxon>Acidimicrobiia</taxon>
        <taxon>Acidimicrobiales</taxon>
        <taxon>Ilumatobacteraceae</taxon>
        <taxon>Ilumatobacter</taxon>
    </lineage>
</organism>
<sequence length="397" mass="42270">MRATTRLTAAVLALGLVVAACGDDSNDTEGSADTQPNDAAVEESADEPVDDTVVTDETTSATDEADEESDDGAGAETVTLVAYDSFPAADDENPVHQALAEFTAETGVEVELLVAGDTGTMLSKAELTAGNPEGDVMWGIDNTFLSRAVDAGVFEPYVSPALADVPAEFTALVPNGEATPVDFGDVCVNYDIAALDELGIDPPTSLEELAEEHADLLVVENPATSSPGLAFMMATIAEFGDDWTEFWQALADGGVEVVDSWTTAYYESFSWAGGERPFVVSYGSSPPFEVLYAEEPMDTAPTGVIAETCFRQVEFAGVLAGTDAPEAARQLVDFLVSERFQREVPLNLFVWPVNETVELDPVFTDFATIPDSPLSLDPAEIDANRSAWIDEWTEIMS</sequence>
<dbReference type="InterPro" id="IPR006059">
    <property type="entry name" value="SBP"/>
</dbReference>
<feature type="compositionally biased region" description="Polar residues" evidence="2">
    <location>
        <begin position="28"/>
        <end position="37"/>
    </location>
</feature>
<gene>
    <name evidence="4" type="ORF">BDK89_1076</name>
</gene>